<accession>Q1MHX6</accession>
<evidence type="ECO:0000256" key="1">
    <source>
        <dbReference type="SAM" id="Coils"/>
    </source>
</evidence>
<evidence type="ECO:0000313" key="2">
    <source>
        <dbReference type="EMBL" id="CAK07434.1"/>
    </source>
</evidence>
<dbReference type="AlphaFoldDB" id="Q1MHX6"/>
<dbReference type="Proteomes" id="UP000006575">
    <property type="component" value="Chromosome"/>
</dbReference>
<dbReference type="KEGG" id="rle:RL1941"/>
<feature type="coiled-coil region" evidence="1">
    <location>
        <begin position="136"/>
        <end position="163"/>
    </location>
</feature>
<dbReference type="EMBL" id="AM236080">
    <property type="protein sequence ID" value="CAK07434.1"/>
    <property type="molecule type" value="Genomic_DNA"/>
</dbReference>
<keyword evidence="1" id="KW-0175">Coiled coil</keyword>
<dbReference type="RefSeq" id="WP_011651562.1">
    <property type="nucleotide sequence ID" value="NC_008380.1"/>
</dbReference>
<evidence type="ECO:0000313" key="3">
    <source>
        <dbReference type="Proteomes" id="UP000006575"/>
    </source>
</evidence>
<name>Q1MHX6_RHIJ3</name>
<keyword evidence="3" id="KW-1185">Reference proteome</keyword>
<organism evidence="2 3">
    <name type="scientific">Rhizobium johnstonii (strain DSM 114642 / LMG 32736 / 3841)</name>
    <name type="common">Rhizobium leguminosarum bv. viciae</name>
    <dbReference type="NCBI Taxonomy" id="216596"/>
    <lineage>
        <taxon>Bacteria</taxon>
        <taxon>Pseudomonadati</taxon>
        <taxon>Pseudomonadota</taxon>
        <taxon>Alphaproteobacteria</taxon>
        <taxon>Hyphomicrobiales</taxon>
        <taxon>Rhizobiaceae</taxon>
        <taxon>Rhizobium/Agrobacterium group</taxon>
        <taxon>Rhizobium</taxon>
        <taxon>Rhizobium johnstonii</taxon>
    </lineage>
</organism>
<dbReference type="GeneID" id="303212236"/>
<reference evidence="2 3" key="1">
    <citation type="journal article" date="2006" name="Genome Biol.">
        <title>The genome of Rhizobium leguminosarum has recognizable core and accessory components.</title>
        <authorList>
            <person name="Young J.W."/>
            <person name="Crossman L.C."/>
            <person name="Johnston A.W.B."/>
            <person name="Thomson N.R."/>
            <person name="Ghazoui Z.F."/>
            <person name="Hull K.H."/>
            <person name="Wexler M."/>
            <person name="Curson A.R.J."/>
            <person name="Todd J.D."/>
            <person name="Poole P.S."/>
            <person name="Mauchline T.H."/>
            <person name="East A.K."/>
            <person name="Quail M.A."/>
            <person name="Churcher C."/>
            <person name="Arrowsmith C."/>
            <person name="Cherevach A."/>
            <person name="Chillingworth T."/>
            <person name="Clarke K."/>
            <person name="Cronin A."/>
            <person name="Davis P."/>
            <person name="Fraser A."/>
            <person name="Hance Z."/>
            <person name="Hauser H."/>
            <person name="Jagels K."/>
            <person name="Moule S."/>
            <person name="Mungall K."/>
            <person name="Norbertczak H."/>
            <person name="Rabbinowitsch E."/>
            <person name="Sanders M."/>
            <person name="Simmonds M."/>
            <person name="Whitehead S."/>
            <person name="Parkhill J."/>
        </authorList>
    </citation>
    <scope>NUCLEOTIDE SEQUENCE [LARGE SCALE GENOMIC DNA]</scope>
    <source>
        <strain evidence="3">DSM 114642 / LMG 32736 / 3841</strain>
    </source>
</reference>
<protein>
    <submittedName>
        <fullName evidence="2">Uncharacterized protein</fullName>
    </submittedName>
</protein>
<proteinExistence type="predicted"/>
<dbReference type="HOGENOM" id="CLU_1554026_0_0_5"/>
<dbReference type="EnsemblBacteria" id="CAK07434">
    <property type="protein sequence ID" value="CAK07434"/>
    <property type="gene ID" value="RL1941"/>
</dbReference>
<sequence length="172" mass="19686">MNDALKLPRIQRKPLEVIISPLYDSKSYYRGKPHLEDHVLDIVDAIAEGRPLPKWAYRSGIDDNYPPDTVLSRYGIMHLHLGKKSSSELLFLMQFDDHVVVLAIGNHNRFAEDPPGSLLYNFHRAKVEEINRVRDEERLEALAAAALAEAARLEAKMENIQKGLLPRRQRLP</sequence>
<gene>
    <name evidence="2" type="ordered locus">RL1941</name>
</gene>